<evidence type="ECO:0000256" key="2">
    <source>
        <dbReference type="ARBA" id="ARBA00023136"/>
    </source>
</evidence>
<keyword evidence="2" id="KW-0472">Membrane</keyword>
<dbReference type="RefSeq" id="WP_126505375.1">
    <property type="nucleotide sequence ID" value="NZ_RXNV01000003.1"/>
</dbReference>
<evidence type="ECO:0000256" key="4">
    <source>
        <dbReference type="SAM" id="SignalP"/>
    </source>
</evidence>
<dbReference type="NCBIfam" id="TIGR03509">
    <property type="entry name" value="OMP_MtrB_PioB"/>
    <property type="match status" value="1"/>
</dbReference>
<keyword evidence="6" id="KW-1185">Reference proteome</keyword>
<dbReference type="Proteomes" id="UP000282060">
    <property type="component" value="Unassembled WGS sequence"/>
</dbReference>
<keyword evidence="4" id="KW-0732">Signal</keyword>
<accession>A0A431WAW7</accession>
<evidence type="ECO:0000313" key="6">
    <source>
        <dbReference type="Proteomes" id="UP000282060"/>
    </source>
</evidence>
<reference evidence="5 6" key="1">
    <citation type="submission" date="2018-12" db="EMBL/GenBank/DDBJ databases">
        <authorList>
            <person name="Yu L."/>
        </authorList>
    </citation>
    <scope>NUCLEOTIDE SEQUENCE [LARGE SCALE GENOMIC DNA]</scope>
    <source>
        <strain evidence="5 6">HAW-EB5</strain>
    </source>
</reference>
<sequence length="672" mass="74826">MKYPLNLITLALITASGSMMPSSAPAADFSVNKANTNSVNMDKFQCKRCPDNTGYRGSVEPGVAYNDSDDIHSANAFNSEDGVHGLLNADLQYRGKTGYRAKAQATNLGLANSSAHLEAGKTGSYQAELDYRQLSQYQHDNAKSNLWYADGMLTPSDQVQTQELSLKRKQIGMGLSAGEQWGGQDYQIFARYSQEEKTGYQASSLVSPRPTNFGLPVDATTDKISSGLSIGGQQWLTSLNYQYSEYDNQIESLSLPYLSDVYAPAPDNSAYQLSLAGQYLFNRTAISAQLATGRMMQDEAVIQTSGNPIQNWDGQVDTTDGKLTITSVLDNRLRLGGSVSYSKRDNKSSTWEFAQLESDGISGAFKENVLLDTEQLNYKVNVSYRINSDYRLQAGFDREEMDRSHGAREQTDESTVWTKLDIRSFANSKLKLKASFSQRDGSQYQASGLTSSIENPLLRKFYLADRDRTAFEAKFNHAPVDWINVSLIGRYADDDYTDTTLGLTSSEDYSYNLNADMQFDKRLSGYAFAGQQWIESTQNGSQSFSTADWSANVEDEFINLGVGMNYSGLLQDKLSIGLDYLFANSSSDKQVVYIATHPQGDYYSYSHSAELYANYRVSELLDAKLGYLYERYYDTDNAQVDVNAIDGLTTLGKLNHNYNAHQVMLSFSYQLR</sequence>
<keyword evidence="3" id="KW-0998">Cell outer membrane</keyword>
<comment type="caution">
    <text evidence="5">The sequence shown here is derived from an EMBL/GenBank/DDBJ whole genome shotgun (WGS) entry which is preliminary data.</text>
</comment>
<dbReference type="Gene3D" id="2.40.170.20">
    <property type="entry name" value="TonB-dependent receptor, beta-barrel domain"/>
    <property type="match status" value="1"/>
</dbReference>
<gene>
    <name evidence="5" type="ORF">EKG39_08875</name>
</gene>
<proteinExistence type="predicted"/>
<feature type="chain" id="PRO_5019333635" evidence="4">
    <location>
        <begin position="27"/>
        <end position="672"/>
    </location>
</feature>
<comment type="subcellular location">
    <subcellularLocation>
        <location evidence="1">Cell outer membrane</location>
    </subcellularLocation>
</comment>
<dbReference type="InterPro" id="IPR020016">
    <property type="entry name" value="Decahaem-assoc_OM_MtrB/PioB"/>
</dbReference>
<dbReference type="EMBL" id="RXNV01000003">
    <property type="protein sequence ID" value="RTR32485.1"/>
    <property type="molecule type" value="Genomic_DNA"/>
</dbReference>
<organism evidence="5 6">
    <name type="scientific">Shewanella atlantica</name>
    <dbReference type="NCBI Taxonomy" id="271099"/>
    <lineage>
        <taxon>Bacteria</taxon>
        <taxon>Pseudomonadati</taxon>
        <taxon>Pseudomonadota</taxon>
        <taxon>Gammaproteobacteria</taxon>
        <taxon>Alteromonadales</taxon>
        <taxon>Shewanellaceae</taxon>
        <taxon>Shewanella</taxon>
    </lineage>
</organism>
<name>A0A431WAW7_9GAMM</name>
<dbReference type="AlphaFoldDB" id="A0A431WAW7"/>
<protein>
    <submittedName>
        <fullName evidence="5">MtrB/PioB family decaheme-associated outer membrane protein</fullName>
    </submittedName>
</protein>
<dbReference type="InterPro" id="IPR036942">
    <property type="entry name" value="Beta-barrel_TonB_sf"/>
</dbReference>
<dbReference type="Pfam" id="PF11854">
    <property type="entry name" value="MtrB_PioB"/>
    <property type="match status" value="1"/>
</dbReference>
<dbReference type="OrthoDB" id="9146719at2"/>
<evidence type="ECO:0000313" key="5">
    <source>
        <dbReference type="EMBL" id="RTR32485.1"/>
    </source>
</evidence>
<dbReference type="GO" id="GO:0009279">
    <property type="term" value="C:cell outer membrane"/>
    <property type="evidence" value="ECO:0007669"/>
    <property type="project" value="UniProtKB-SubCell"/>
</dbReference>
<evidence type="ECO:0000256" key="1">
    <source>
        <dbReference type="ARBA" id="ARBA00004442"/>
    </source>
</evidence>
<feature type="signal peptide" evidence="4">
    <location>
        <begin position="1"/>
        <end position="26"/>
    </location>
</feature>
<evidence type="ECO:0000256" key="3">
    <source>
        <dbReference type="ARBA" id="ARBA00023237"/>
    </source>
</evidence>
<dbReference type="SUPFAM" id="SSF56935">
    <property type="entry name" value="Porins"/>
    <property type="match status" value="2"/>
</dbReference>